<comment type="caution">
    <text evidence="2">The sequence shown here is derived from an EMBL/GenBank/DDBJ whole genome shotgun (WGS) entry which is preliminary data.</text>
</comment>
<evidence type="ECO:0000256" key="1">
    <source>
        <dbReference type="SAM" id="MobiDB-lite"/>
    </source>
</evidence>
<feature type="region of interest" description="Disordered" evidence="1">
    <location>
        <begin position="97"/>
        <end position="128"/>
    </location>
</feature>
<reference evidence="2" key="1">
    <citation type="journal article" date="2023" name="Science">
        <title>Genome structures resolve the early diversification of teleost fishes.</title>
        <authorList>
            <person name="Parey E."/>
            <person name="Louis A."/>
            <person name="Montfort J."/>
            <person name="Bouchez O."/>
            <person name="Roques C."/>
            <person name="Iampietro C."/>
            <person name="Lluch J."/>
            <person name="Castinel A."/>
            <person name="Donnadieu C."/>
            <person name="Desvignes T."/>
            <person name="Floi Bucao C."/>
            <person name="Jouanno E."/>
            <person name="Wen M."/>
            <person name="Mejri S."/>
            <person name="Dirks R."/>
            <person name="Jansen H."/>
            <person name="Henkel C."/>
            <person name="Chen W.J."/>
            <person name="Zahm M."/>
            <person name="Cabau C."/>
            <person name="Klopp C."/>
            <person name="Thompson A.W."/>
            <person name="Robinson-Rechavi M."/>
            <person name="Braasch I."/>
            <person name="Lecointre G."/>
            <person name="Bobe J."/>
            <person name="Postlethwait J.H."/>
            <person name="Berthelot C."/>
            <person name="Roest Crollius H."/>
            <person name="Guiguen Y."/>
        </authorList>
    </citation>
    <scope>NUCLEOTIDE SEQUENCE</scope>
    <source>
        <strain evidence="2">WJC10195</strain>
    </source>
</reference>
<evidence type="ECO:0000313" key="3">
    <source>
        <dbReference type="Proteomes" id="UP001152622"/>
    </source>
</evidence>
<proteinExistence type="predicted"/>
<feature type="region of interest" description="Disordered" evidence="1">
    <location>
        <begin position="23"/>
        <end position="67"/>
    </location>
</feature>
<dbReference type="AlphaFoldDB" id="A0A9Q1FZR1"/>
<protein>
    <submittedName>
        <fullName evidence="2">Uncharacterized protein</fullName>
    </submittedName>
</protein>
<evidence type="ECO:0000313" key="2">
    <source>
        <dbReference type="EMBL" id="KAJ8370700.1"/>
    </source>
</evidence>
<sequence>MEGDERRFSAAALCTSCLLSAPRQGQFGGHRRLEDSGSSPVSQPRLLRSARPFDDRHDSAGRPRRALNAPRPAAFALDLPVIRLWIRLAPPALAEALRAAAAGPSSESGKDTAVSGRRGRALSRAAGA</sequence>
<name>A0A9Q1FZR1_SYNKA</name>
<dbReference type="Proteomes" id="UP001152622">
    <property type="component" value="Chromosome 3"/>
</dbReference>
<feature type="compositionally biased region" description="Basic and acidic residues" evidence="1">
    <location>
        <begin position="51"/>
        <end position="61"/>
    </location>
</feature>
<accession>A0A9Q1FZR1</accession>
<keyword evidence="3" id="KW-1185">Reference proteome</keyword>
<dbReference type="EMBL" id="JAINUF010000003">
    <property type="protein sequence ID" value="KAJ8370700.1"/>
    <property type="molecule type" value="Genomic_DNA"/>
</dbReference>
<organism evidence="2 3">
    <name type="scientific">Synaphobranchus kaupii</name>
    <name type="common">Kaup's arrowtooth eel</name>
    <dbReference type="NCBI Taxonomy" id="118154"/>
    <lineage>
        <taxon>Eukaryota</taxon>
        <taxon>Metazoa</taxon>
        <taxon>Chordata</taxon>
        <taxon>Craniata</taxon>
        <taxon>Vertebrata</taxon>
        <taxon>Euteleostomi</taxon>
        <taxon>Actinopterygii</taxon>
        <taxon>Neopterygii</taxon>
        <taxon>Teleostei</taxon>
        <taxon>Anguilliformes</taxon>
        <taxon>Synaphobranchidae</taxon>
        <taxon>Synaphobranchus</taxon>
    </lineage>
</organism>
<gene>
    <name evidence="2" type="ORF">SKAU_G00107280</name>
</gene>